<evidence type="ECO:0000259" key="1">
    <source>
        <dbReference type="SMART" id="SM00382"/>
    </source>
</evidence>
<name>A0A0F3NCS6_9RICK</name>
<organism evidence="2 3">
    <name type="scientific">Ehrlichia cf. muris str. EmCRT</name>
    <dbReference type="NCBI Taxonomy" id="1359167"/>
    <lineage>
        <taxon>Bacteria</taxon>
        <taxon>Pseudomonadati</taxon>
        <taxon>Pseudomonadota</taxon>
        <taxon>Alphaproteobacteria</taxon>
        <taxon>Rickettsiales</taxon>
        <taxon>Anaplasmataceae</taxon>
        <taxon>Ehrlichia</taxon>
    </lineage>
</organism>
<dbReference type="InterPro" id="IPR027417">
    <property type="entry name" value="P-loop_NTPase"/>
</dbReference>
<dbReference type="SMART" id="SM00382">
    <property type="entry name" value="AAA"/>
    <property type="match status" value="1"/>
</dbReference>
<accession>A0A0F3NCS6</accession>
<reference evidence="2 3" key="1">
    <citation type="submission" date="2015-02" db="EMBL/GenBank/DDBJ databases">
        <title>Genome Sequencing of Rickettsiales.</title>
        <authorList>
            <person name="Daugherty S.C."/>
            <person name="Su Q."/>
            <person name="Abolude K."/>
            <person name="Beier-Sexton M."/>
            <person name="Carlyon J.A."/>
            <person name="Carter R."/>
            <person name="Day N.P."/>
            <person name="Dumler S.J."/>
            <person name="Dyachenko V."/>
            <person name="Godinez A."/>
            <person name="Kurtti T.J."/>
            <person name="Lichay M."/>
            <person name="Mullins K.E."/>
            <person name="Ott S."/>
            <person name="Pappas-Brown V."/>
            <person name="Paris D.H."/>
            <person name="Patel P."/>
            <person name="Richards A.L."/>
            <person name="Sadzewicz L."/>
            <person name="Sears K."/>
            <person name="Seidman D."/>
            <person name="Sengamalay N."/>
            <person name="Stenos J."/>
            <person name="Tallon L.J."/>
            <person name="Vincent G."/>
            <person name="Fraser C.M."/>
            <person name="Munderloh U."/>
            <person name="Dunning-Hotopp J.C."/>
        </authorList>
    </citation>
    <scope>NUCLEOTIDE SEQUENCE [LARGE SCALE GENOMIC DNA]</scope>
    <source>
        <strain evidence="2 3">EmCRT</strain>
    </source>
</reference>
<dbReference type="PATRIC" id="fig|1359167.3.peg.67"/>
<dbReference type="GO" id="GO:0006261">
    <property type="term" value="P:DNA-templated DNA replication"/>
    <property type="evidence" value="ECO:0007669"/>
    <property type="project" value="TreeGrafter"/>
</dbReference>
<dbReference type="AlphaFoldDB" id="A0A0F3NCS6"/>
<dbReference type="PANTHER" id="PTHR11669:SF8">
    <property type="entry name" value="DNA POLYMERASE III SUBUNIT DELTA"/>
    <property type="match status" value="1"/>
</dbReference>
<evidence type="ECO:0000313" key="3">
    <source>
        <dbReference type="Proteomes" id="UP000033546"/>
    </source>
</evidence>
<feature type="domain" description="AAA+ ATPase" evidence="1">
    <location>
        <begin position="19"/>
        <end position="145"/>
    </location>
</feature>
<dbReference type="RefSeq" id="WP_045804491.1">
    <property type="nucleotide sequence ID" value="NZ_LANU01000001.1"/>
</dbReference>
<protein>
    <submittedName>
        <fullName evidence="2">ATPase associated with various cellular activities family protein</fullName>
    </submittedName>
</protein>
<dbReference type="Proteomes" id="UP000033546">
    <property type="component" value="Unassembled WGS sequence"/>
</dbReference>
<dbReference type="EMBL" id="LANU01000001">
    <property type="protein sequence ID" value="KJV65888.1"/>
    <property type="molecule type" value="Genomic_DNA"/>
</dbReference>
<dbReference type="InterPro" id="IPR003593">
    <property type="entry name" value="AAA+_ATPase"/>
</dbReference>
<dbReference type="Pfam" id="PF13177">
    <property type="entry name" value="DNA_pol3_delta2"/>
    <property type="match status" value="1"/>
</dbReference>
<dbReference type="InterPro" id="IPR050238">
    <property type="entry name" value="DNA_Rep/Repair_Clamp_Loader"/>
</dbReference>
<sequence>MDKIVGHTLAKNTLIHNTHIQSWLIYGNRGIGKATLACHFAQYLTQSTNLTHCNPDLLIINDNEEIIGIEKIRNIKNFLYLSTARFKYRIVIVDSIDNLTINAINAMLKILEETPNNSIIILISHNLHKIPAVIRSRCFTLGLSDLNPYETQQVVKNNFPHLDYKKISHIYPGTPGMVNQDIDKEIELYECFISILFNQYDNTTIENAITTEISFYKVEHILFTIILDLAKETLGISTNLSDYKHLTDNIKNKINIDQLLSKLSQAQQLISYVKKFQLDKKSVMLNLINIIINLL</sequence>
<dbReference type="SUPFAM" id="SSF52540">
    <property type="entry name" value="P-loop containing nucleoside triphosphate hydrolases"/>
    <property type="match status" value="1"/>
</dbReference>
<gene>
    <name evidence="2" type="ORF">EMUCRT_0070</name>
</gene>
<dbReference type="PANTHER" id="PTHR11669">
    <property type="entry name" value="REPLICATION FACTOR C / DNA POLYMERASE III GAMMA-TAU SUBUNIT"/>
    <property type="match status" value="1"/>
</dbReference>
<evidence type="ECO:0000313" key="2">
    <source>
        <dbReference type="EMBL" id="KJV65888.1"/>
    </source>
</evidence>
<dbReference type="Gene3D" id="3.40.50.300">
    <property type="entry name" value="P-loop containing nucleotide triphosphate hydrolases"/>
    <property type="match status" value="1"/>
</dbReference>
<proteinExistence type="predicted"/>
<comment type="caution">
    <text evidence="2">The sequence shown here is derived from an EMBL/GenBank/DDBJ whole genome shotgun (WGS) entry which is preliminary data.</text>
</comment>